<keyword evidence="8 16" id="KW-0963">Cytoplasm</keyword>
<evidence type="ECO:0000313" key="22">
    <source>
        <dbReference type="Proteomes" id="UP001296873"/>
    </source>
</evidence>
<comment type="cofactor">
    <cofactor evidence="2 16">
        <name>Mg(2+)</name>
        <dbReference type="ChEBI" id="CHEBI:18420"/>
    </cofactor>
</comment>
<feature type="domain" description="PEP-utilising enzyme mobile" evidence="18">
    <location>
        <begin position="180"/>
        <end position="251"/>
    </location>
</feature>
<sequence length="570" mass="60047">MPTKPWRRSRDWSNGGSVTTRNDPDAPGGPGEQVLLGQAASPGLAIGPLARLDPARPDPHAESAATGTEDGRERLSAAVAQARRELELLSADNAGDLGGEVLGFQIALLDDPELLEPAEPVLARGAGAQAAWEAAIGELIDLYARDEDEYFQARAEDLRDLRQRVLGALASGDAAATEVPQRAVVIAETLSPSCFLEIDWTQVRGAALIHGSATSHVAMLARARGVPLVTGLGEGLRDLPADVPAVLDAVDGRLIVDPSQQTRVAYDERLSERAAADEADRAYSARPATTADGTPVRVYVNVDDPAVLAASDPGICDGIGLTRTEFLFRDGPADEATQLAAYRRIMAWADGRPVTIRTLDAGGDKPVPGVTPAGESNPFLGQRGLRLSLARPDLFRTQLRALLRAAADGPLKILLPMVTLPRELAAAREMLADARRDLAAEGIDVPDTPLGIMVETPSAALRPFDFDADFYSIGTNDLVQYVMAAARDVDAVAQLQDARDSAVLELIARVAEAARQRGVECSVCGEAAGDAESIPCLLDAEVRALSVPPAAVGRTKRAVAGHRTRSGNGA</sequence>
<dbReference type="SUPFAM" id="SSF47831">
    <property type="entry name" value="Enzyme I of the PEP:sugar phosphotransferase system HPr-binding (sub)domain"/>
    <property type="match status" value="1"/>
</dbReference>
<dbReference type="Pfam" id="PF00391">
    <property type="entry name" value="PEP-utilizers"/>
    <property type="match status" value="1"/>
</dbReference>
<dbReference type="InterPro" id="IPR015813">
    <property type="entry name" value="Pyrv/PenolPyrv_kinase-like_dom"/>
</dbReference>
<dbReference type="InterPro" id="IPR008731">
    <property type="entry name" value="PTS_EIN"/>
</dbReference>
<dbReference type="PRINTS" id="PR01736">
    <property type="entry name" value="PHPHTRNFRASE"/>
</dbReference>
<evidence type="ECO:0000256" key="14">
    <source>
        <dbReference type="ARBA" id="ARBA00022842"/>
    </source>
</evidence>
<dbReference type="Gene3D" id="1.10.274.10">
    <property type="entry name" value="PtsI, HPr-binding domain"/>
    <property type="match status" value="1"/>
</dbReference>
<dbReference type="InterPro" id="IPR040442">
    <property type="entry name" value="Pyrv_kinase-like_dom_sf"/>
</dbReference>
<dbReference type="SUPFAM" id="SSF51621">
    <property type="entry name" value="Phosphoenolpyruvate/pyruvate domain"/>
    <property type="match status" value="1"/>
</dbReference>
<evidence type="ECO:0000256" key="10">
    <source>
        <dbReference type="ARBA" id="ARBA00022679"/>
    </source>
</evidence>
<evidence type="ECO:0000256" key="1">
    <source>
        <dbReference type="ARBA" id="ARBA00000683"/>
    </source>
</evidence>
<dbReference type="InterPro" id="IPR036618">
    <property type="entry name" value="PtsI_HPr-bd_sf"/>
</dbReference>
<dbReference type="InterPro" id="IPR024692">
    <property type="entry name" value="PTS_EI"/>
</dbReference>
<dbReference type="PANTHER" id="PTHR46244:SF6">
    <property type="entry name" value="PHOSPHOENOLPYRUVATE-PROTEIN PHOSPHOTRANSFERASE"/>
    <property type="match status" value="1"/>
</dbReference>
<feature type="compositionally biased region" description="Polar residues" evidence="17">
    <location>
        <begin position="12"/>
        <end position="21"/>
    </location>
</feature>
<dbReference type="InterPro" id="IPR036637">
    <property type="entry name" value="Phosphohistidine_dom_sf"/>
</dbReference>
<dbReference type="NCBIfam" id="TIGR01417">
    <property type="entry name" value="PTS_I_fam"/>
    <property type="match status" value="1"/>
</dbReference>
<comment type="similarity">
    <text evidence="4 16">Belongs to the PEP-utilizing enzyme family.</text>
</comment>
<dbReference type="SUPFAM" id="SSF52009">
    <property type="entry name" value="Phosphohistidine domain"/>
    <property type="match status" value="1"/>
</dbReference>
<dbReference type="Pfam" id="PF02896">
    <property type="entry name" value="PEP-utilizers_C"/>
    <property type="match status" value="1"/>
</dbReference>
<gene>
    <name evidence="21" type="primary">ptsP</name>
    <name evidence="21" type="ORF">CKO28_21695</name>
</gene>
<feature type="region of interest" description="Disordered" evidence="17">
    <location>
        <begin position="1"/>
        <end position="77"/>
    </location>
</feature>
<evidence type="ECO:0000313" key="21">
    <source>
        <dbReference type="EMBL" id="MBK1670639.1"/>
    </source>
</evidence>
<dbReference type="InterPro" id="IPR006318">
    <property type="entry name" value="PTS_EI-like"/>
</dbReference>
<comment type="subcellular location">
    <subcellularLocation>
        <location evidence="3 16">Cytoplasm</location>
    </subcellularLocation>
</comment>
<protein>
    <recommendedName>
        <fullName evidence="6 16">Phosphoenolpyruvate-protein phosphotransferase</fullName>
        <ecNumber evidence="5 16">2.7.3.9</ecNumber>
    </recommendedName>
    <alternativeName>
        <fullName evidence="15 16">Phosphotransferase system, enzyme I</fullName>
    </alternativeName>
</protein>
<keyword evidence="11 16" id="KW-0598">Phosphotransferase system</keyword>
<evidence type="ECO:0000256" key="13">
    <source>
        <dbReference type="ARBA" id="ARBA00022777"/>
    </source>
</evidence>
<evidence type="ECO:0000256" key="3">
    <source>
        <dbReference type="ARBA" id="ARBA00004496"/>
    </source>
</evidence>
<evidence type="ECO:0000256" key="17">
    <source>
        <dbReference type="SAM" id="MobiDB-lite"/>
    </source>
</evidence>
<dbReference type="EC" id="2.7.3.9" evidence="5 16"/>
<dbReference type="EMBL" id="NRRL01000105">
    <property type="protein sequence ID" value="MBK1670639.1"/>
    <property type="molecule type" value="Genomic_DNA"/>
</dbReference>
<keyword evidence="13 16" id="KW-0418">Kinase</keyword>
<evidence type="ECO:0000256" key="12">
    <source>
        <dbReference type="ARBA" id="ARBA00022723"/>
    </source>
</evidence>
<keyword evidence="9 16" id="KW-0762">Sugar transport</keyword>
<dbReference type="PIRSF" id="PIRSF000732">
    <property type="entry name" value="PTS_enzyme_I"/>
    <property type="match status" value="1"/>
</dbReference>
<evidence type="ECO:0000259" key="18">
    <source>
        <dbReference type="Pfam" id="PF00391"/>
    </source>
</evidence>
<evidence type="ECO:0000259" key="20">
    <source>
        <dbReference type="Pfam" id="PF05524"/>
    </source>
</evidence>
<feature type="domain" description="PEP-utilising enzyme C-terminal" evidence="19">
    <location>
        <begin position="283"/>
        <end position="561"/>
    </location>
</feature>
<keyword evidence="14 16" id="KW-0460">Magnesium</keyword>
<name>A0ABS1DLM6_9PROT</name>
<dbReference type="InterPro" id="IPR050499">
    <property type="entry name" value="PEP-utilizing_PTS_enzyme"/>
</dbReference>
<feature type="domain" description="Phosphotransferase system enzyme I N-terminal" evidence="20">
    <location>
        <begin position="37"/>
        <end position="154"/>
    </location>
</feature>
<evidence type="ECO:0000256" key="16">
    <source>
        <dbReference type="PIRNR" id="PIRNR000732"/>
    </source>
</evidence>
<evidence type="ECO:0000256" key="4">
    <source>
        <dbReference type="ARBA" id="ARBA00007837"/>
    </source>
</evidence>
<evidence type="ECO:0000256" key="15">
    <source>
        <dbReference type="ARBA" id="ARBA00033235"/>
    </source>
</evidence>
<keyword evidence="12 16" id="KW-0479">Metal-binding</keyword>
<keyword evidence="7 16" id="KW-0813">Transport</keyword>
<dbReference type="InterPro" id="IPR008279">
    <property type="entry name" value="PEP-util_enz_mobile_dom"/>
</dbReference>
<dbReference type="Proteomes" id="UP001296873">
    <property type="component" value="Unassembled WGS sequence"/>
</dbReference>
<evidence type="ECO:0000256" key="11">
    <source>
        <dbReference type="ARBA" id="ARBA00022683"/>
    </source>
</evidence>
<organism evidence="21 22">
    <name type="scientific">Rhodovibrio sodomensis</name>
    <dbReference type="NCBI Taxonomy" id="1088"/>
    <lineage>
        <taxon>Bacteria</taxon>
        <taxon>Pseudomonadati</taxon>
        <taxon>Pseudomonadota</taxon>
        <taxon>Alphaproteobacteria</taxon>
        <taxon>Rhodospirillales</taxon>
        <taxon>Rhodovibrionaceae</taxon>
        <taxon>Rhodovibrio</taxon>
    </lineage>
</organism>
<dbReference type="Gene3D" id="3.20.20.60">
    <property type="entry name" value="Phosphoenolpyruvate-binding domains"/>
    <property type="match status" value="1"/>
</dbReference>
<evidence type="ECO:0000256" key="6">
    <source>
        <dbReference type="ARBA" id="ARBA00016544"/>
    </source>
</evidence>
<proteinExistence type="inferred from homology"/>
<dbReference type="InterPro" id="IPR000121">
    <property type="entry name" value="PEP_util_C"/>
</dbReference>
<accession>A0ABS1DLM6</accession>
<comment type="function">
    <text evidence="16">General (non sugar-specific) component of the phosphoenolpyruvate-dependent sugar phosphotransferase system (sugar PTS). This major carbohydrate active-transport system catalyzes the phosphorylation of incoming sugar substrates concomitantly with their translocation across the cell membrane. Enzyme I transfers the phosphoryl group from phosphoenolpyruvate (PEP) to the phosphoryl carrier protein (HPr).</text>
</comment>
<evidence type="ECO:0000256" key="5">
    <source>
        <dbReference type="ARBA" id="ARBA00012232"/>
    </source>
</evidence>
<evidence type="ECO:0000256" key="2">
    <source>
        <dbReference type="ARBA" id="ARBA00001946"/>
    </source>
</evidence>
<evidence type="ECO:0000256" key="8">
    <source>
        <dbReference type="ARBA" id="ARBA00022490"/>
    </source>
</evidence>
<reference evidence="21 22" key="1">
    <citation type="journal article" date="2020" name="Microorganisms">
        <title>Osmotic Adaptation and Compatible Solute Biosynthesis of Phototrophic Bacteria as Revealed from Genome Analyses.</title>
        <authorList>
            <person name="Imhoff J.F."/>
            <person name="Rahn T."/>
            <person name="Kunzel S."/>
            <person name="Keller A."/>
            <person name="Neulinger S.C."/>
        </authorList>
    </citation>
    <scope>NUCLEOTIDE SEQUENCE [LARGE SCALE GENOMIC DNA]</scope>
    <source>
        <strain evidence="21 22">DSM 9895</strain>
    </source>
</reference>
<dbReference type="PANTHER" id="PTHR46244">
    <property type="entry name" value="PHOSPHOENOLPYRUVATE-PROTEIN PHOSPHOTRANSFERASE"/>
    <property type="match status" value="1"/>
</dbReference>
<comment type="catalytic activity">
    <reaction evidence="1 16">
        <text>L-histidyl-[protein] + phosphoenolpyruvate = N(pros)-phospho-L-histidyl-[protein] + pyruvate</text>
        <dbReference type="Rhea" id="RHEA:23880"/>
        <dbReference type="Rhea" id="RHEA-COMP:9745"/>
        <dbReference type="Rhea" id="RHEA-COMP:9746"/>
        <dbReference type="ChEBI" id="CHEBI:15361"/>
        <dbReference type="ChEBI" id="CHEBI:29979"/>
        <dbReference type="ChEBI" id="CHEBI:58702"/>
        <dbReference type="ChEBI" id="CHEBI:64837"/>
        <dbReference type="EC" id="2.7.3.9"/>
    </reaction>
</comment>
<comment type="caution">
    <text evidence="21">The sequence shown here is derived from an EMBL/GenBank/DDBJ whole genome shotgun (WGS) entry which is preliminary data.</text>
</comment>
<evidence type="ECO:0000259" key="19">
    <source>
        <dbReference type="Pfam" id="PF02896"/>
    </source>
</evidence>
<dbReference type="Gene3D" id="3.50.30.10">
    <property type="entry name" value="Phosphohistidine domain"/>
    <property type="match status" value="1"/>
</dbReference>
<dbReference type="Pfam" id="PF05524">
    <property type="entry name" value="PEP-utilisers_N"/>
    <property type="match status" value="1"/>
</dbReference>
<keyword evidence="10 16" id="KW-0808">Transferase</keyword>
<evidence type="ECO:0000256" key="9">
    <source>
        <dbReference type="ARBA" id="ARBA00022597"/>
    </source>
</evidence>
<keyword evidence="22" id="KW-1185">Reference proteome</keyword>
<evidence type="ECO:0000256" key="7">
    <source>
        <dbReference type="ARBA" id="ARBA00022448"/>
    </source>
</evidence>